<protein>
    <recommendedName>
        <fullName evidence="6">Protein BatD</fullName>
    </recommendedName>
</protein>
<evidence type="ECO:0000256" key="1">
    <source>
        <dbReference type="SAM" id="MobiDB-lite"/>
    </source>
</evidence>
<gene>
    <name evidence="4" type="ORF">DTL42_13830</name>
</gene>
<dbReference type="EMBL" id="QPEX01000028">
    <property type="protein sequence ID" value="RCS47600.1"/>
    <property type="molecule type" value="Genomic_DNA"/>
</dbReference>
<evidence type="ECO:0008006" key="6">
    <source>
        <dbReference type="Google" id="ProtNLM"/>
    </source>
</evidence>
<dbReference type="OrthoDB" id="260093at2"/>
<accession>A0A368KPL3</accession>
<name>A0A368KPL3_9BACT</name>
<evidence type="ECO:0000313" key="5">
    <source>
        <dbReference type="Proteomes" id="UP000253562"/>
    </source>
</evidence>
<feature type="transmembrane region" description="Helical" evidence="2">
    <location>
        <begin position="181"/>
        <end position="202"/>
    </location>
</feature>
<organism evidence="4 5">
    <name type="scientific">Bremerella cremea</name>
    <dbReference type="NCBI Taxonomy" id="1031537"/>
    <lineage>
        <taxon>Bacteria</taxon>
        <taxon>Pseudomonadati</taxon>
        <taxon>Planctomycetota</taxon>
        <taxon>Planctomycetia</taxon>
        <taxon>Pirellulales</taxon>
        <taxon>Pirellulaceae</taxon>
        <taxon>Bremerella</taxon>
    </lineage>
</organism>
<dbReference type="RefSeq" id="WP_114369326.1">
    <property type="nucleotide sequence ID" value="NZ_QPEX01000028.1"/>
</dbReference>
<sequence length="334" mass="36157">MISRYQTLTALSLLLVALASAAVSAADNATAAITRSESQGPVEVQVSLNKATAQIAEPLILTVTVNAPEKVLVTLPQQQKTLGSFHVLSMNDTADIPTANGRQWIRRYQVESLVPGEQTLPPIAIAYSDRREAALSSDVVETPAMNVAITSVLEGTPDPLQFRDIKDVVELPVVEKPSYAWVYWSVGSGTALALAGAALLAWPNRRKQLSPKAQALAELEELRHSSLLQAGLTEQYYVRLTNIVRQYIENQFGIAAPKLTTDEFLDQIASGSLLDDAQRGTLRVFLSLADLVKFAQFQPGEKDADQAIERASQFIQQSAVEPTTPPPVAAKENA</sequence>
<evidence type="ECO:0000313" key="4">
    <source>
        <dbReference type="EMBL" id="RCS47600.1"/>
    </source>
</evidence>
<evidence type="ECO:0000256" key="3">
    <source>
        <dbReference type="SAM" id="SignalP"/>
    </source>
</evidence>
<keyword evidence="2" id="KW-0472">Membrane</keyword>
<feature type="region of interest" description="Disordered" evidence="1">
    <location>
        <begin position="315"/>
        <end position="334"/>
    </location>
</feature>
<feature type="chain" id="PRO_5017082946" description="Protein BatD" evidence="3">
    <location>
        <begin position="26"/>
        <end position="334"/>
    </location>
</feature>
<feature type="signal peptide" evidence="3">
    <location>
        <begin position="1"/>
        <end position="25"/>
    </location>
</feature>
<dbReference type="AlphaFoldDB" id="A0A368KPL3"/>
<keyword evidence="2" id="KW-1133">Transmembrane helix</keyword>
<evidence type="ECO:0000256" key="2">
    <source>
        <dbReference type="SAM" id="Phobius"/>
    </source>
</evidence>
<dbReference type="Proteomes" id="UP000253562">
    <property type="component" value="Unassembled WGS sequence"/>
</dbReference>
<proteinExistence type="predicted"/>
<keyword evidence="2" id="KW-0812">Transmembrane</keyword>
<keyword evidence="3" id="KW-0732">Signal</keyword>
<reference evidence="4 5" key="1">
    <citation type="submission" date="2018-07" db="EMBL/GenBank/DDBJ databases">
        <title>Comparative genomes isolates from brazilian mangrove.</title>
        <authorList>
            <person name="De Araujo J.E."/>
            <person name="Taketani R.G."/>
            <person name="Silva M.C.P."/>
            <person name="Lourenco M.V."/>
            <person name="Oliveira V.M."/>
            <person name="Andreote F.D."/>
        </authorList>
    </citation>
    <scope>NUCLEOTIDE SEQUENCE [LARGE SCALE GENOMIC DNA]</scope>
    <source>
        <strain evidence="4 5">HEX PRIS-MGV</strain>
    </source>
</reference>
<comment type="caution">
    <text evidence="4">The sequence shown here is derived from an EMBL/GenBank/DDBJ whole genome shotgun (WGS) entry which is preliminary data.</text>
</comment>